<comment type="caution">
    <text evidence="1">The sequence shown here is derived from an EMBL/GenBank/DDBJ whole genome shotgun (WGS) entry which is preliminary data.</text>
</comment>
<dbReference type="Proteomes" id="UP000886501">
    <property type="component" value="Unassembled WGS sequence"/>
</dbReference>
<dbReference type="EMBL" id="MU118089">
    <property type="protein sequence ID" value="KAF9645478.1"/>
    <property type="molecule type" value="Genomic_DNA"/>
</dbReference>
<reference evidence="1" key="2">
    <citation type="journal article" date="2020" name="Nat. Commun.">
        <title>Large-scale genome sequencing of mycorrhizal fungi provides insights into the early evolution of symbiotic traits.</title>
        <authorList>
            <person name="Miyauchi S."/>
            <person name="Kiss E."/>
            <person name="Kuo A."/>
            <person name="Drula E."/>
            <person name="Kohler A."/>
            <person name="Sanchez-Garcia M."/>
            <person name="Morin E."/>
            <person name="Andreopoulos B."/>
            <person name="Barry K.W."/>
            <person name="Bonito G."/>
            <person name="Buee M."/>
            <person name="Carver A."/>
            <person name="Chen C."/>
            <person name="Cichocki N."/>
            <person name="Clum A."/>
            <person name="Culley D."/>
            <person name="Crous P.W."/>
            <person name="Fauchery L."/>
            <person name="Girlanda M."/>
            <person name="Hayes R.D."/>
            <person name="Keri Z."/>
            <person name="LaButti K."/>
            <person name="Lipzen A."/>
            <person name="Lombard V."/>
            <person name="Magnuson J."/>
            <person name="Maillard F."/>
            <person name="Murat C."/>
            <person name="Nolan M."/>
            <person name="Ohm R.A."/>
            <person name="Pangilinan J."/>
            <person name="Pereira M.F."/>
            <person name="Perotto S."/>
            <person name="Peter M."/>
            <person name="Pfister S."/>
            <person name="Riley R."/>
            <person name="Sitrit Y."/>
            <person name="Stielow J.B."/>
            <person name="Szollosi G."/>
            <person name="Zifcakova L."/>
            <person name="Stursova M."/>
            <person name="Spatafora J.W."/>
            <person name="Tedersoo L."/>
            <person name="Vaario L.M."/>
            <person name="Yamada A."/>
            <person name="Yan M."/>
            <person name="Wang P."/>
            <person name="Xu J."/>
            <person name="Bruns T."/>
            <person name="Baldrian P."/>
            <person name="Vilgalys R."/>
            <person name="Dunand C."/>
            <person name="Henrissat B."/>
            <person name="Grigoriev I.V."/>
            <person name="Hibbett D."/>
            <person name="Nagy L.G."/>
            <person name="Martin F.M."/>
        </authorList>
    </citation>
    <scope>NUCLEOTIDE SEQUENCE</scope>
    <source>
        <strain evidence="1">P2</strain>
    </source>
</reference>
<protein>
    <submittedName>
        <fullName evidence="1">Adenine nucleotide alpha hydrolases-like protein</fullName>
    </submittedName>
</protein>
<keyword evidence="2" id="KW-1185">Reference proteome</keyword>
<reference evidence="1" key="1">
    <citation type="submission" date="2019-10" db="EMBL/GenBank/DDBJ databases">
        <authorList>
            <consortium name="DOE Joint Genome Institute"/>
            <person name="Kuo A."/>
            <person name="Miyauchi S."/>
            <person name="Kiss E."/>
            <person name="Drula E."/>
            <person name="Kohler A."/>
            <person name="Sanchez-Garcia M."/>
            <person name="Andreopoulos B."/>
            <person name="Barry K.W."/>
            <person name="Bonito G."/>
            <person name="Buee M."/>
            <person name="Carver A."/>
            <person name="Chen C."/>
            <person name="Cichocki N."/>
            <person name="Clum A."/>
            <person name="Culley D."/>
            <person name="Crous P.W."/>
            <person name="Fauchery L."/>
            <person name="Girlanda M."/>
            <person name="Hayes R."/>
            <person name="Keri Z."/>
            <person name="Labutti K."/>
            <person name="Lipzen A."/>
            <person name="Lombard V."/>
            <person name="Magnuson J."/>
            <person name="Maillard F."/>
            <person name="Morin E."/>
            <person name="Murat C."/>
            <person name="Nolan M."/>
            <person name="Ohm R."/>
            <person name="Pangilinan J."/>
            <person name="Pereira M."/>
            <person name="Perotto S."/>
            <person name="Peter M."/>
            <person name="Riley R."/>
            <person name="Sitrit Y."/>
            <person name="Stielow B."/>
            <person name="Szollosi G."/>
            <person name="Zifcakova L."/>
            <person name="Stursova M."/>
            <person name="Spatafora J.W."/>
            <person name="Tedersoo L."/>
            <person name="Vaario L.-M."/>
            <person name="Yamada A."/>
            <person name="Yan M."/>
            <person name="Wang P."/>
            <person name="Xu J."/>
            <person name="Bruns T."/>
            <person name="Baldrian P."/>
            <person name="Vilgalys R."/>
            <person name="Henrissat B."/>
            <person name="Grigoriev I.V."/>
            <person name="Hibbett D."/>
            <person name="Nagy L.G."/>
            <person name="Martin F.M."/>
        </authorList>
    </citation>
    <scope>NUCLEOTIDE SEQUENCE</scope>
    <source>
        <strain evidence="1">P2</strain>
    </source>
</reference>
<sequence length="276" mass="30920">MDNQKANEVYDLAYSGEPIAFRVKEALEVIDQALDDFKFENLALSFNGGKDCTVLLHLYAAALYRRFQKRTVIPSLYIPLPSPFSELESFIHESIGAYDLDLFHCLPTKTKEGVQLAVETVMTPGSGIPSQPKKGGGEGMKKALEAYRYRFPDVKGILIGTRRTDPYCGKLGFRSQTDPGWPDFVRVNPIIDWSYSDIWMFLKRLDVPYCSLYDQGYTSIGSTYNTFKNPALTIQPPYGGHGSEGTPLNGVEPKQRYRPAYELIDGTLERSGRGSS</sequence>
<evidence type="ECO:0000313" key="1">
    <source>
        <dbReference type="EMBL" id="KAF9645478.1"/>
    </source>
</evidence>
<proteinExistence type="predicted"/>
<gene>
    <name evidence="1" type="ORF">BDM02DRAFT_3156856</name>
</gene>
<organism evidence="1 2">
    <name type="scientific">Thelephora ganbajun</name>
    <name type="common">Ganba fungus</name>
    <dbReference type="NCBI Taxonomy" id="370292"/>
    <lineage>
        <taxon>Eukaryota</taxon>
        <taxon>Fungi</taxon>
        <taxon>Dikarya</taxon>
        <taxon>Basidiomycota</taxon>
        <taxon>Agaricomycotina</taxon>
        <taxon>Agaricomycetes</taxon>
        <taxon>Thelephorales</taxon>
        <taxon>Thelephoraceae</taxon>
        <taxon>Thelephora</taxon>
    </lineage>
</organism>
<name>A0ACB6Z7A3_THEGA</name>
<accession>A0ACB6Z7A3</accession>
<evidence type="ECO:0000313" key="2">
    <source>
        <dbReference type="Proteomes" id="UP000886501"/>
    </source>
</evidence>